<evidence type="ECO:0000313" key="1">
    <source>
        <dbReference type="EMBL" id="AQW31687.1"/>
    </source>
</evidence>
<geneLocation type="plasmid" evidence="1">
    <name>unnamed</name>
</geneLocation>
<keyword evidence="1" id="KW-0614">Plasmid</keyword>
<protein>
    <submittedName>
        <fullName evidence="1">Molecular chaperone Tir</fullName>
    </submittedName>
</protein>
<dbReference type="SUPFAM" id="SSF69635">
    <property type="entry name" value="Type III secretory system chaperone-like"/>
    <property type="match status" value="1"/>
</dbReference>
<sequence length="151" mass="16779">MSLEQRDALVRDMCGHLGIPDAEAILAAGRLTVEGFDVIIDAVEDDPAAFYLNFDYGIVTGGRTLRVFRLMLEANLTIYAQDHAQLGLDGDTGGIILIVRVAYSPDLDGEQLAELLGHYAEHGRYWRDNILQTTDDMFESLSNGTYLWIRA</sequence>
<dbReference type="InterPro" id="IPR010261">
    <property type="entry name" value="Tir_chaperone"/>
</dbReference>
<reference evidence="1 2" key="1">
    <citation type="submission" date="2017-02" db="EMBL/GenBank/DDBJ databases">
        <title>Blood Disease Bacterium A2-HR MARDI.</title>
        <authorList>
            <person name="Badrun R."/>
            <person name="Abu Bakar N."/>
            <person name="Laboh R."/>
        </authorList>
    </citation>
    <scope>NUCLEOTIDE SEQUENCE [LARGE SCALE GENOMIC DNA]</scope>
    <source>
        <strain evidence="1 2">A2-HR MARDI</strain>
        <plasmid evidence="2">Plasmid</plasmid>
    </source>
</reference>
<dbReference type="Proteomes" id="UP000189628">
    <property type="component" value="Plasmid unnamed"/>
</dbReference>
<accession>A0A1U9VNB9</accession>
<organism evidence="1 2">
    <name type="scientific">blood disease bacterium A2-HR MARDI</name>
    <dbReference type="NCBI Taxonomy" id="1944648"/>
    <lineage>
        <taxon>Bacteria</taxon>
        <taxon>Pseudomonadati</taxon>
        <taxon>Pseudomonadota</taxon>
        <taxon>Betaproteobacteria</taxon>
        <taxon>Burkholderiales</taxon>
        <taxon>Burkholderiaceae</taxon>
        <taxon>Ralstonia</taxon>
        <taxon>Ralstonia solanacearum species complex</taxon>
    </lineage>
</organism>
<dbReference type="EMBL" id="CP019912">
    <property type="protein sequence ID" value="AQW31687.1"/>
    <property type="molecule type" value="Genomic_DNA"/>
</dbReference>
<proteinExistence type="predicted"/>
<evidence type="ECO:0000313" key="2">
    <source>
        <dbReference type="Proteomes" id="UP000189628"/>
    </source>
</evidence>
<name>A0A1U9VNB9_9RALS</name>
<dbReference type="Gene3D" id="3.30.1460.10">
    <property type="match status" value="1"/>
</dbReference>
<dbReference type="Pfam" id="PF05932">
    <property type="entry name" value="CesT"/>
    <property type="match status" value="1"/>
</dbReference>
<dbReference type="GO" id="GO:0030254">
    <property type="term" value="P:protein secretion by the type III secretion system"/>
    <property type="evidence" value="ECO:0007669"/>
    <property type="project" value="InterPro"/>
</dbReference>
<dbReference type="RefSeq" id="WP_013209859.1">
    <property type="nucleotide sequence ID" value="NZ_CP019912.1"/>
</dbReference>
<gene>
    <name evidence="1" type="ORF">B0B51_17070</name>
</gene>
<dbReference type="GeneID" id="97323504"/>
<dbReference type="AlphaFoldDB" id="A0A1U9VNB9"/>